<dbReference type="InterPro" id="IPR025489">
    <property type="entry name" value="DUF4381"/>
</dbReference>
<evidence type="ECO:0000256" key="1">
    <source>
        <dbReference type="SAM" id="Phobius"/>
    </source>
</evidence>
<dbReference type="STRING" id="573570.F7310_01065"/>
<gene>
    <name evidence="2" type="ORF">F7310_01065</name>
</gene>
<dbReference type="AlphaFoldDB" id="A0A1L4BQ97"/>
<accession>A0A1L4BQ97</accession>
<keyword evidence="1" id="KW-0472">Membrane</keyword>
<proteinExistence type="predicted"/>
<name>A0A1L4BQ97_9GAMM</name>
<evidence type="ECO:0000313" key="2">
    <source>
        <dbReference type="EMBL" id="API86031.1"/>
    </source>
</evidence>
<sequence length="158" mass="18807">MQNNSLLEQLKDIYLPDRISQLWPLAYGWWIVLGIIVLIVILVLIVLRLKKKKKQYKNSIINEFRQEVESVYKNDPTHVLECISVYLKRVAMQKFPSEEIKTLYGEKWLEFLDSKIDEDSFEATKARLLENTYKPIELDRSTFDEVMAVAEKWLRRVI</sequence>
<keyword evidence="3" id="KW-1185">Reference proteome</keyword>
<organism evidence="2 3">
    <name type="scientific">Francisella uliginis</name>
    <dbReference type="NCBI Taxonomy" id="573570"/>
    <lineage>
        <taxon>Bacteria</taxon>
        <taxon>Pseudomonadati</taxon>
        <taxon>Pseudomonadota</taxon>
        <taxon>Gammaproteobacteria</taxon>
        <taxon>Thiotrichales</taxon>
        <taxon>Francisellaceae</taxon>
        <taxon>Francisella</taxon>
    </lineage>
</organism>
<evidence type="ECO:0008006" key="4">
    <source>
        <dbReference type="Google" id="ProtNLM"/>
    </source>
</evidence>
<protein>
    <recommendedName>
        <fullName evidence="4">DUF4381 domain-containing protein</fullName>
    </recommendedName>
</protein>
<keyword evidence="1" id="KW-1133">Transmembrane helix</keyword>
<reference evidence="2 3" key="1">
    <citation type="journal article" date="2016" name="Appl. Environ. Microbiol.">
        <title>Whole genome relationships among Francisella bacteria of diverse origin define new species and provide specific regions for detection.</title>
        <authorList>
            <person name="Challacombe J.F."/>
            <person name="Petersen J.M."/>
            <person name="Gallegos-Graves V."/>
            <person name="Hodge D."/>
            <person name="Pillai S."/>
            <person name="Kuske C.R."/>
        </authorList>
    </citation>
    <scope>NUCLEOTIDE SEQUENCE [LARGE SCALE GENOMIC DNA]</scope>
    <source>
        <strain evidence="3">TX07-7310</strain>
    </source>
</reference>
<feature type="transmembrane region" description="Helical" evidence="1">
    <location>
        <begin position="27"/>
        <end position="47"/>
    </location>
</feature>
<dbReference type="OrthoDB" id="283083at2"/>
<dbReference type="RefSeq" id="WP_072711231.1">
    <property type="nucleotide sequence ID" value="NZ_CP016796.1"/>
</dbReference>
<dbReference type="Proteomes" id="UP000184222">
    <property type="component" value="Chromosome"/>
</dbReference>
<keyword evidence="1" id="KW-0812">Transmembrane</keyword>
<dbReference type="Pfam" id="PF14316">
    <property type="entry name" value="DUF4381"/>
    <property type="match status" value="1"/>
</dbReference>
<dbReference type="EMBL" id="CP016796">
    <property type="protein sequence ID" value="API86031.1"/>
    <property type="molecule type" value="Genomic_DNA"/>
</dbReference>
<evidence type="ECO:0000313" key="3">
    <source>
        <dbReference type="Proteomes" id="UP000184222"/>
    </source>
</evidence>
<dbReference type="KEGG" id="frx:F7310_01065"/>